<gene>
    <name evidence="1" type="ORF">EGD98_19865</name>
</gene>
<reference evidence="1" key="1">
    <citation type="submission" date="2021-06" db="EMBL/GenBank/DDBJ databases">
        <title>Halomicroarcula sp. F24A a new haloarchaeum isolated from saline soil.</title>
        <authorList>
            <person name="Duran-Viseras A."/>
            <person name="Sanchez-Porro C."/>
            <person name="Ventosa A."/>
        </authorList>
    </citation>
    <scope>NUCLEOTIDE SEQUENCE</scope>
    <source>
        <strain evidence="1">F24A</strain>
    </source>
</reference>
<organism evidence="1 2">
    <name type="scientific">Haloarcula salinisoli</name>
    <dbReference type="NCBI Taxonomy" id="2487746"/>
    <lineage>
        <taxon>Archaea</taxon>
        <taxon>Methanobacteriati</taxon>
        <taxon>Methanobacteriota</taxon>
        <taxon>Stenosarchaea group</taxon>
        <taxon>Halobacteria</taxon>
        <taxon>Halobacteriales</taxon>
        <taxon>Haloarculaceae</taxon>
        <taxon>Haloarcula</taxon>
    </lineage>
</organism>
<dbReference type="Proteomes" id="UP000783863">
    <property type="component" value="Unassembled WGS sequence"/>
</dbReference>
<sequence>MNTEQITADDIIDWNSLGDIVASFEKRGLEPRQRMGAQNERLLGIGNDEYIVVIEAYPDESADDYVPESTSRHTNIVASNDFERFTFISRIRSWQEQKRGNVQYQKFAFEKEAFRQGLDNEAQILQNINAIQYQSSTPPIERFRQGSKRALTYVRNLI</sequence>
<comment type="caution">
    <text evidence="1">The sequence shown here is derived from an EMBL/GenBank/DDBJ whole genome shotgun (WGS) entry which is preliminary data.</text>
</comment>
<name>A0A8J8C9S3_9EURY</name>
<protein>
    <submittedName>
        <fullName evidence="1">Uncharacterized protein</fullName>
    </submittedName>
</protein>
<keyword evidence="2" id="KW-1185">Reference proteome</keyword>
<accession>A0A8J8C9S3</accession>
<proteinExistence type="predicted"/>
<evidence type="ECO:0000313" key="2">
    <source>
        <dbReference type="Proteomes" id="UP000783863"/>
    </source>
</evidence>
<dbReference type="EMBL" id="RKLQ01000006">
    <property type="protein sequence ID" value="MBX0305906.1"/>
    <property type="molecule type" value="Genomic_DNA"/>
</dbReference>
<dbReference type="AlphaFoldDB" id="A0A8J8C9S3"/>
<evidence type="ECO:0000313" key="1">
    <source>
        <dbReference type="EMBL" id="MBX0305906.1"/>
    </source>
</evidence>
<dbReference type="RefSeq" id="WP_220590096.1">
    <property type="nucleotide sequence ID" value="NZ_RKLQ01000006.1"/>
</dbReference>